<feature type="non-terminal residue" evidence="2">
    <location>
        <position position="54"/>
    </location>
</feature>
<reference evidence="2 3" key="1">
    <citation type="journal article" date="2021" name="Nat. Plants">
        <title>The Taxus genome provides insights into paclitaxel biosynthesis.</title>
        <authorList>
            <person name="Xiong X."/>
            <person name="Gou J."/>
            <person name="Liao Q."/>
            <person name="Li Y."/>
            <person name="Zhou Q."/>
            <person name="Bi G."/>
            <person name="Li C."/>
            <person name="Du R."/>
            <person name="Wang X."/>
            <person name="Sun T."/>
            <person name="Guo L."/>
            <person name="Liang H."/>
            <person name="Lu P."/>
            <person name="Wu Y."/>
            <person name="Zhang Z."/>
            <person name="Ro D.K."/>
            <person name="Shang Y."/>
            <person name="Huang S."/>
            <person name="Yan J."/>
        </authorList>
    </citation>
    <scope>NUCLEOTIDE SEQUENCE [LARGE SCALE GENOMIC DNA]</scope>
    <source>
        <strain evidence="2">Ta-2019</strain>
    </source>
</reference>
<feature type="region of interest" description="Disordered" evidence="1">
    <location>
        <begin position="1"/>
        <end position="38"/>
    </location>
</feature>
<accession>A0AA38FZ93</accession>
<evidence type="ECO:0000313" key="3">
    <source>
        <dbReference type="Proteomes" id="UP000824469"/>
    </source>
</evidence>
<dbReference type="EMBL" id="JAHRHJ020000006">
    <property type="protein sequence ID" value="KAH9313242.1"/>
    <property type="molecule type" value="Genomic_DNA"/>
</dbReference>
<dbReference type="Proteomes" id="UP000824469">
    <property type="component" value="Unassembled WGS sequence"/>
</dbReference>
<comment type="caution">
    <text evidence="2">The sequence shown here is derived from an EMBL/GenBank/DDBJ whole genome shotgun (WGS) entry which is preliminary data.</text>
</comment>
<evidence type="ECO:0000313" key="2">
    <source>
        <dbReference type="EMBL" id="KAH9313242.1"/>
    </source>
</evidence>
<evidence type="ECO:0000256" key="1">
    <source>
        <dbReference type="SAM" id="MobiDB-lite"/>
    </source>
</evidence>
<name>A0AA38FZ93_TAXCH</name>
<protein>
    <submittedName>
        <fullName evidence="2">Uncharacterized protein</fullName>
    </submittedName>
</protein>
<keyword evidence="3" id="KW-1185">Reference proteome</keyword>
<gene>
    <name evidence="2" type="ORF">KI387_028277</name>
</gene>
<sequence>MANTFTSITEEEKEDDPPIVNGDTSYGPSKPIRSDIHEPPIEYRTEYVNGCIRY</sequence>
<proteinExistence type="predicted"/>
<organism evidence="2 3">
    <name type="scientific">Taxus chinensis</name>
    <name type="common">Chinese yew</name>
    <name type="synonym">Taxus wallichiana var. chinensis</name>
    <dbReference type="NCBI Taxonomy" id="29808"/>
    <lineage>
        <taxon>Eukaryota</taxon>
        <taxon>Viridiplantae</taxon>
        <taxon>Streptophyta</taxon>
        <taxon>Embryophyta</taxon>
        <taxon>Tracheophyta</taxon>
        <taxon>Spermatophyta</taxon>
        <taxon>Pinopsida</taxon>
        <taxon>Pinidae</taxon>
        <taxon>Conifers II</taxon>
        <taxon>Cupressales</taxon>
        <taxon>Taxaceae</taxon>
        <taxon>Taxus</taxon>
    </lineage>
</organism>
<dbReference type="AlphaFoldDB" id="A0AA38FZ93"/>